<dbReference type="CDD" id="cd04793">
    <property type="entry name" value="LanC"/>
    <property type="match status" value="1"/>
</dbReference>
<dbReference type="EMBL" id="CP127173">
    <property type="protein sequence ID" value="WIV57852.1"/>
    <property type="molecule type" value="Genomic_DNA"/>
</dbReference>
<dbReference type="SMART" id="SM01260">
    <property type="entry name" value="LANC_like"/>
    <property type="match status" value="1"/>
</dbReference>
<proteinExistence type="predicted"/>
<dbReference type="PRINTS" id="PR01950">
    <property type="entry name" value="LANCSUPER"/>
</dbReference>
<evidence type="ECO:0000313" key="1">
    <source>
        <dbReference type="EMBL" id="WIV57852.1"/>
    </source>
</evidence>
<dbReference type="SUPFAM" id="SSF158745">
    <property type="entry name" value="LanC-like"/>
    <property type="match status" value="1"/>
</dbReference>
<protein>
    <submittedName>
        <fullName evidence="1">Lanthionine synthetase C family protein</fullName>
    </submittedName>
</protein>
<dbReference type="Proteomes" id="UP001227101">
    <property type="component" value="Chromosome"/>
</dbReference>
<reference evidence="1 2" key="1">
    <citation type="submission" date="2023-06" db="EMBL/GenBank/DDBJ databases">
        <authorList>
            <person name="Oyuntsetseg B."/>
            <person name="Kim S.B."/>
        </authorList>
    </citation>
    <scope>NUCLEOTIDE SEQUENCE [LARGE SCALE GENOMIC DNA]</scope>
    <source>
        <strain evidence="1 2">2-2</strain>
    </source>
</reference>
<dbReference type="Pfam" id="PF05147">
    <property type="entry name" value="LANC_like"/>
    <property type="match status" value="1"/>
</dbReference>
<dbReference type="PRINTS" id="PR01955">
    <property type="entry name" value="LANCFRANKIA"/>
</dbReference>
<dbReference type="InterPro" id="IPR033889">
    <property type="entry name" value="LanC"/>
</dbReference>
<sequence>MSRPHPQALATAAAIADRLAHPNAVRSVHHGNGRSRPQSLAGGAAGIALLHIERARAGHGDWNTAHTWLTIAARDNLSAGPNANLYFGAPTLAFVTRAAADRPGKLARALTDLDASTIALTRRRLDDAHARIDRGDQPALAEFDLIRGLAGLGSYHLRRHPDDDVTRAVLSYLVRLTEPLPDNPDGLPGWWTDVSPNGDPSPDFPAGHGNLGMSHGIAAPLALLSLAMLRGVVVEEHVDAIARICAWLDTWQQEQPSGSWWPGYITLDHVYKGHVEESSHQRPSWCYGTPGIARAQQLAGLATGNVARQRAAEAAMLGCLQAPDQLDRLPETGLCHGMAGLFQVAWRMAADADTPDIANELPGLTERLLAGLESAPEDAEFLDGHAGVALALQTAGTDTAPLTHWDACLLLA</sequence>
<dbReference type="Gene3D" id="1.50.10.20">
    <property type="match status" value="1"/>
</dbReference>
<name>A0ABY8XQQ1_9PSEU</name>
<evidence type="ECO:0000313" key="2">
    <source>
        <dbReference type="Proteomes" id="UP001227101"/>
    </source>
</evidence>
<organism evidence="1 2">
    <name type="scientific">Amycolatopsis nalaikhensis</name>
    <dbReference type="NCBI Taxonomy" id="715472"/>
    <lineage>
        <taxon>Bacteria</taxon>
        <taxon>Bacillati</taxon>
        <taxon>Actinomycetota</taxon>
        <taxon>Actinomycetes</taxon>
        <taxon>Pseudonocardiales</taxon>
        <taxon>Pseudonocardiaceae</taxon>
        <taxon>Amycolatopsis</taxon>
    </lineage>
</organism>
<accession>A0ABY8XQQ1</accession>
<gene>
    <name evidence="1" type="ORF">QP939_03980</name>
</gene>
<dbReference type="RefSeq" id="WP_285455155.1">
    <property type="nucleotide sequence ID" value="NZ_CP127173.1"/>
</dbReference>
<keyword evidence="2" id="KW-1185">Reference proteome</keyword>
<dbReference type="InterPro" id="IPR007822">
    <property type="entry name" value="LANC-like"/>
</dbReference>